<organism evidence="1 2">
    <name type="scientific">Thalictrum thalictroides</name>
    <name type="common">Rue-anemone</name>
    <name type="synonym">Anemone thalictroides</name>
    <dbReference type="NCBI Taxonomy" id="46969"/>
    <lineage>
        <taxon>Eukaryota</taxon>
        <taxon>Viridiplantae</taxon>
        <taxon>Streptophyta</taxon>
        <taxon>Embryophyta</taxon>
        <taxon>Tracheophyta</taxon>
        <taxon>Spermatophyta</taxon>
        <taxon>Magnoliopsida</taxon>
        <taxon>Ranunculales</taxon>
        <taxon>Ranunculaceae</taxon>
        <taxon>Thalictroideae</taxon>
        <taxon>Thalictrum</taxon>
    </lineage>
</organism>
<dbReference type="OrthoDB" id="1305792at2759"/>
<accession>A0A7J6V4E7</accession>
<protein>
    <submittedName>
        <fullName evidence="1">Uncharacterized protein</fullName>
    </submittedName>
</protein>
<evidence type="ECO:0000313" key="2">
    <source>
        <dbReference type="Proteomes" id="UP000554482"/>
    </source>
</evidence>
<reference evidence="1 2" key="1">
    <citation type="submission" date="2020-06" db="EMBL/GenBank/DDBJ databases">
        <title>Transcriptomic and genomic resources for Thalictrum thalictroides and T. hernandezii: Facilitating candidate gene discovery in an emerging model plant lineage.</title>
        <authorList>
            <person name="Arias T."/>
            <person name="Riano-Pachon D.M."/>
            <person name="Di Stilio V.S."/>
        </authorList>
    </citation>
    <scope>NUCLEOTIDE SEQUENCE [LARGE SCALE GENOMIC DNA]</scope>
    <source>
        <strain evidence="2">cv. WT478/WT964</strain>
        <tissue evidence="1">Leaves</tissue>
    </source>
</reference>
<name>A0A7J6V4E7_THATH</name>
<comment type="caution">
    <text evidence="1">The sequence shown here is derived from an EMBL/GenBank/DDBJ whole genome shotgun (WGS) entry which is preliminary data.</text>
</comment>
<evidence type="ECO:0000313" key="1">
    <source>
        <dbReference type="EMBL" id="KAF5179667.1"/>
    </source>
</evidence>
<dbReference type="AlphaFoldDB" id="A0A7J6V4E7"/>
<keyword evidence="2" id="KW-1185">Reference proteome</keyword>
<proteinExistence type="predicted"/>
<sequence length="148" mass="16994">MQQNCQQIVVELDDCIEFVQEVEIPNLPKFCPHCKTLGHALHECKDLQRAIREDERTKSGNDNRWKATNKRNYNGEVGTIGTKDHLDQEIFIQSGFDKAIKTTETTKEVEIERPNITEKGLHLVVRQTTTQDMEKNVVGFKVKVTVLT</sequence>
<gene>
    <name evidence="1" type="ORF">FRX31_030749</name>
</gene>
<dbReference type="Proteomes" id="UP000554482">
    <property type="component" value="Unassembled WGS sequence"/>
</dbReference>
<dbReference type="EMBL" id="JABWDY010038485">
    <property type="protein sequence ID" value="KAF5179667.1"/>
    <property type="molecule type" value="Genomic_DNA"/>
</dbReference>